<gene>
    <name evidence="2" type="ORF">GCM10009827_016060</name>
</gene>
<sequence>MLGAVVVAAVVLGASAARITPSASATAMVFVVVVSALLAGLAAGAVRDRFGSRAAAAVRQSVAPIVRTGRSDR</sequence>
<proteinExistence type="predicted"/>
<evidence type="ECO:0000256" key="1">
    <source>
        <dbReference type="SAM" id="Phobius"/>
    </source>
</evidence>
<organism evidence="2 3">
    <name type="scientific">Dactylosporangium maewongense</name>
    <dbReference type="NCBI Taxonomy" id="634393"/>
    <lineage>
        <taxon>Bacteria</taxon>
        <taxon>Bacillati</taxon>
        <taxon>Actinomycetota</taxon>
        <taxon>Actinomycetes</taxon>
        <taxon>Micromonosporales</taxon>
        <taxon>Micromonosporaceae</taxon>
        <taxon>Dactylosporangium</taxon>
    </lineage>
</organism>
<keyword evidence="1" id="KW-0812">Transmembrane</keyword>
<protein>
    <submittedName>
        <fullName evidence="2">Uncharacterized protein</fullName>
    </submittedName>
</protein>
<reference evidence="2 3" key="1">
    <citation type="journal article" date="2019" name="Int. J. Syst. Evol. Microbiol.">
        <title>The Global Catalogue of Microorganisms (GCM) 10K type strain sequencing project: providing services to taxonomists for standard genome sequencing and annotation.</title>
        <authorList>
            <consortium name="The Broad Institute Genomics Platform"/>
            <consortium name="The Broad Institute Genome Sequencing Center for Infectious Disease"/>
            <person name="Wu L."/>
            <person name="Ma J."/>
        </authorList>
    </citation>
    <scope>NUCLEOTIDE SEQUENCE [LARGE SCALE GENOMIC DNA]</scope>
    <source>
        <strain evidence="2 3">JCM 15933</strain>
    </source>
</reference>
<evidence type="ECO:0000313" key="2">
    <source>
        <dbReference type="EMBL" id="GAA1503711.1"/>
    </source>
</evidence>
<dbReference type="Proteomes" id="UP001501470">
    <property type="component" value="Unassembled WGS sequence"/>
</dbReference>
<evidence type="ECO:0000313" key="3">
    <source>
        <dbReference type="Proteomes" id="UP001501470"/>
    </source>
</evidence>
<accession>A0ABN1UP34</accession>
<feature type="transmembrane region" description="Helical" evidence="1">
    <location>
        <begin position="26"/>
        <end position="46"/>
    </location>
</feature>
<name>A0ABN1UP34_9ACTN</name>
<keyword evidence="1" id="KW-0472">Membrane</keyword>
<keyword evidence="3" id="KW-1185">Reference proteome</keyword>
<dbReference type="EMBL" id="BAAAQD010000002">
    <property type="protein sequence ID" value="GAA1503711.1"/>
    <property type="molecule type" value="Genomic_DNA"/>
</dbReference>
<comment type="caution">
    <text evidence="2">The sequence shown here is derived from an EMBL/GenBank/DDBJ whole genome shotgun (WGS) entry which is preliminary data.</text>
</comment>
<keyword evidence="1" id="KW-1133">Transmembrane helix</keyword>